<organism evidence="12 13">
    <name type="scientific">Bondarzewia mesenterica</name>
    <dbReference type="NCBI Taxonomy" id="1095465"/>
    <lineage>
        <taxon>Eukaryota</taxon>
        <taxon>Fungi</taxon>
        <taxon>Dikarya</taxon>
        <taxon>Basidiomycota</taxon>
        <taxon>Agaricomycotina</taxon>
        <taxon>Agaricomycetes</taxon>
        <taxon>Russulales</taxon>
        <taxon>Bondarzewiaceae</taxon>
        <taxon>Bondarzewia</taxon>
    </lineage>
</organism>
<evidence type="ECO:0000256" key="9">
    <source>
        <dbReference type="PIRSR" id="PIRSR000460-1"/>
    </source>
</evidence>
<feature type="modified residue" description="N6-(pyridoxal phosphate)lysine" evidence="9">
    <location>
        <position position="819"/>
    </location>
</feature>
<keyword evidence="4" id="KW-0021">Allosteric enzyme</keyword>
<dbReference type="InterPro" id="IPR035090">
    <property type="entry name" value="Pyridoxal_P_attach_site"/>
</dbReference>
<keyword evidence="13" id="KW-1185">Reference proteome</keyword>
<dbReference type="PANTHER" id="PTHR11468:SF3">
    <property type="entry name" value="GLYCOGEN PHOSPHORYLASE, LIVER FORM"/>
    <property type="match status" value="1"/>
</dbReference>
<evidence type="ECO:0000256" key="5">
    <source>
        <dbReference type="ARBA" id="ARBA00022676"/>
    </source>
</evidence>
<dbReference type="CDD" id="cd04300">
    <property type="entry name" value="GT35_Glycogen_Phosphorylase"/>
    <property type="match status" value="1"/>
</dbReference>
<dbReference type="Proteomes" id="UP000310158">
    <property type="component" value="Unassembled WGS sequence"/>
</dbReference>
<comment type="similarity">
    <text evidence="3 10">Belongs to the glycogen phosphorylase family.</text>
</comment>
<dbReference type="Gene3D" id="3.40.50.2000">
    <property type="entry name" value="Glycogen Phosphorylase B"/>
    <property type="match status" value="2"/>
</dbReference>
<dbReference type="InterPro" id="IPR000811">
    <property type="entry name" value="Glyco_trans_35"/>
</dbReference>
<evidence type="ECO:0000256" key="8">
    <source>
        <dbReference type="ARBA" id="ARBA00023277"/>
    </source>
</evidence>
<evidence type="ECO:0000256" key="3">
    <source>
        <dbReference type="ARBA" id="ARBA00006047"/>
    </source>
</evidence>
<dbReference type="GO" id="GO:0030170">
    <property type="term" value="F:pyridoxal phosphate binding"/>
    <property type="evidence" value="ECO:0007669"/>
    <property type="project" value="InterPro"/>
</dbReference>
<dbReference type="GO" id="GO:0005980">
    <property type="term" value="P:glycogen catabolic process"/>
    <property type="evidence" value="ECO:0007669"/>
    <property type="project" value="TreeGrafter"/>
</dbReference>
<dbReference type="FunFam" id="3.40.50.2000:FF:000003">
    <property type="entry name" value="Alpha-1,4 glucan phosphorylase"/>
    <property type="match status" value="1"/>
</dbReference>
<dbReference type="SUPFAM" id="SSF53756">
    <property type="entry name" value="UDP-Glycosyltransferase/glycogen phosphorylase"/>
    <property type="match status" value="1"/>
</dbReference>
<comment type="function">
    <text evidence="10">Allosteric enzyme that catalyzes the rate-limiting step in glycogen catabolism, the phosphorolytic cleavage of glycogen to produce glucose-1-phosphate, and plays a central role in maintaining cellular and organismal glucose homeostasis.</text>
</comment>
<evidence type="ECO:0000256" key="11">
    <source>
        <dbReference type="SAM" id="MobiDB-lite"/>
    </source>
</evidence>
<proteinExistence type="inferred from homology"/>
<dbReference type="InterPro" id="IPR011833">
    <property type="entry name" value="Glycg_phsphrylas"/>
</dbReference>
<dbReference type="EC" id="2.4.1.1" evidence="10"/>
<evidence type="ECO:0000313" key="12">
    <source>
        <dbReference type="EMBL" id="THH15874.1"/>
    </source>
</evidence>
<dbReference type="Pfam" id="PF00343">
    <property type="entry name" value="Phosphorylase"/>
    <property type="match status" value="1"/>
</dbReference>
<evidence type="ECO:0000256" key="2">
    <source>
        <dbReference type="ARBA" id="ARBA00001933"/>
    </source>
</evidence>
<reference evidence="12 13" key="1">
    <citation type="submission" date="2019-02" db="EMBL/GenBank/DDBJ databases">
        <title>Genome sequencing of the rare red list fungi Bondarzewia mesenterica.</title>
        <authorList>
            <person name="Buettner E."/>
            <person name="Kellner H."/>
        </authorList>
    </citation>
    <scope>NUCLEOTIDE SEQUENCE [LARGE SCALE GENOMIC DNA]</scope>
    <source>
        <strain evidence="12 13">DSM 108281</strain>
    </source>
</reference>
<feature type="compositionally biased region" description="Basic and acidic residues" evidence="11">
    <location>
        <begin position="72"/>
        <end position="94"/>
    </location>
</feature>
<evidence type="ECO:0000256" key="6">
    <source>
        <dbReference type="ARBA" id="ARBA00022679"/>
    </source>
</evidence>
<feature type="region of interest" description="Disordered" evidence="11">
    <location>
        <begin position="62"/>
        <end position="94"/>
    </location>
</feature>
<evidence type="ECO:0000256" key="1">
    <source>
        <dbReference type="ARBA" id="ARBA00001275"/>
    </source>
</evidence>
<dbReference type="PIRSF" id="PIRSF000460">
    <property type="entry name" value="Pprylas_GlgP"/>
    <property type="match status" value="1"/>
</dbReference>
<name>A0A4S4LTU2_9AGAM</name>
<keyword evidence="5 10" id="KW-0328">Glycosyltransferase</keyword>
<dbReference type="PANTHER" id="PTHR11468">
    <property type="entry name" value="GLYCOGEN PHOSPHORYLASE"/>
    <property type="match status" value="1"/>
</dbReference>
<evidence type="ECO:0000313" key="13">
    <source>
        <dbReference type="Proteomes" id="UP000310158"/>
    </source>
</evidence>
<protein>
    <recommendedName>
        <fullName evidence="10">Alpha-1,4 glucan phosphorylase</fullName>
        <ecNumber evidence="10">2.4.1.1</ecNumber>
    </recommendedName>
</protein>
<evidence type="ECO:0000256" key="10">
    <source>
        <dbReference type="RuleBase" id="RU000587"/>
    </source>
</evidence>
<comment type="cofactor">
    <cofactor evidence="2 10">
        <name>pyridoxal 5'-phosphate</name>
        <dbReference type="ChEBI" id="CHEBI:597326"/>
    </cofactor>
</comment>
<dbReference type="NCBIfam" id="TIGR02093">
    <property type="entry name" value="P_ylase"/>
    <property type="match status" value="1"/>
</dbReference>
<gene>
    <name evidence="12" type="ORF">EW146_g4676</name>
</gene>
<dbReference type="GO" id="GO:0008184">
    <property type="term" value="F:glycogen phosphorylase activity"/>
    <property type="evidence" value="ECO:0007669"/>
    <property type="project" value="InterPro"/>
</dbReference>
<comment type="catalytic activity">
    <reaction evidence="1 10">
        <text>[(1-&gt;4)-alpha-D-glucosyl](n) + phosphate = [(1-&gt;4)-alpha-D-glucosyl](n-1) + alpha-D-glucose 1-phosphate</text>
        <dbReference type="Rhea" id="RHEA:41732"/>
        <dbReference type="Rhea" id="RHEA-COMP:9584"/>
        <dbReference type="Rhea" id="RHEA-COMP:9586"/>
        <dbReference type="ChEBI" id="CHEBI:15444"/>
        <dbReference type="ChEBI" id="CHEBI:43474"/>
        <dbReference type="ChEBI" id="CHEBI:58601"/>
        <dbReference type="EC" id="2.4.1.1"/>
    </reaction>
</comment>
<comment type="caution">
    <text evidence="12">The sequence shown here is derived from an EMBL/GenBank/DDBJ whole genome shotgun (WGS) entry which is preliminary data.</text>
</comment>
<dbReference type="EMBL" id="SGPL01000186">
    <property type="protein sequence ID" value="THH15874.1"/>
    <property type="molecule type" value="Genomic_DNA"/>
</dbReference>
<evidence type="ECO:0000256" key="4">
    <source>
        <dbReference type="ARBA" id="ARBA00022533"/>
    </source>
</evidence>
<keyword evidence="7 9" id="KW-0663">Pyridoxal phosphate</keyword>
<accession>A0A4S4LTU2</accession>
<dbReference type="AlphaFoldDB" id="A0A4S4LTU2"/>
<keyword evidence="8 10" id="KW-0119">Carbohydrate metabolism</keyword>
<keyword evidence="6 10" id="KW-0808">Transferase</keyword>
<evidence type="ECO:0000256" key="7">
    <source>
        <dbReference type="ARBA" id="ARBA00022898"/>
    </source>
</evidence>
<dbReference type="OrthoDB" id="9215500at2759"/>
<dbReference type="PROSITE" id="PS00102">
    <property type="entry name" value="PHOSPHORYLASE"/>
    <property type="match status" value="1"/>
</dbReference>
<sequence length="972" mass="109633">MHLRPALVEVDHDVSHLSTECLPSIKTSPECANPLPSSPLLLSGRRRGVQHVFYHRYRDHRKAPFAPGQEGQEARDFPEVDEKGHEKWPRGEEKAWKDAMKGVHAGEFQSHSSVSPRLCRSRRDIQHCRLGAMSSIGNSRLTDVINVDVPSITKSVVGHVQTSLARAPYNLDDLGAYQAAALSVRDNLIVNWNSTQLNYSRKAPKRAYYLSLEFLMGRTLSNALLNLNVFDGYSESLNQLGFSLEDVIVQERDAALGNGGLGRLAACYLDSSATQELPVWGYGLRYKYGIFQQLIKADDGTQLEAPDPWLEHQNPWELPRLDVVYEVRFYGSSQRWSDGSGRAVWSGGQEVLAVAYDVMIPGYGTKNTNNLRLWESKPKRGFDLQSFNAGDYERAVETSNTAAAITSVLYPNDHNPPGKELRLKQQYFWTAASLADMMRRFKHMEKPIGEFAEYNAIQLNDTHPTLAIVELLRILLDEDEVPWDQAWTIVTNTFFFTNHTVLPEALEVKVFLEFENGNGLIDLDASLEMVGPPHGASTSEAYATAVEKKFPGDRERLARMSLIEEGFPQQVRMANLAVIGSRKVNGVAELHSQLVQSILFPDFVEFYGKSKFSNVTNGITPRRWLDQCNPGLSQLITDTLELPRAVWLKDLFKLEGLLAHADDERFQRRWAAVKRQNKERLAHFVEKMMGVKVDADAMFDVQIKRLHEYKRQTLNILGVIHRYLLLKSMTPEERKKVNKKVVFFGGKAAPGYYVAKLTIRLIVNVSRVINKDPDTMAYLSLFFLPDYSVSLAEVLIPASDISQHISTAGTEASGTSNMKFCLNGGLLVGTVDGANIEIAEEVGEDNVFFFGHLTPDVDDLRYQHTYHPVPVEKKSPALAHVLNTVSSGLFGDEGVYEPLLNTIRQGDYYIITEDFDSYIRALEMVDEAYADRTEWIKKSIRTTAKMGKFSSDRAIQDYAQEYWNVESVKIQD</sequence>
<dbReference type="GO" id="GO:0005737">
    <property type="term" value="C:cytoplasm"/>
    <property type="evidence" value="ECO:0007669"/>
    <property type="project" value="TreeGrafter"/>
</dbReference>
<dbReference type="FunFam" id="3.40.50.2000:FF:000807">
    <property type="entry name" value="Alpha-glucan phosphorylase 2, cytosolic"/>
    <property type="match status" value="1"/>
</dbReference>